<feature type="compositionally biased region" description="Polar residues" evidence="1">
    <location>
        <begin position="39"/>
        <end position="49"/>
    </location>
</feature>
<evidence type="ECO:0000313" key="2">
    <source>
        <dbReference type="EMBL" id="CAD9222003.1"/>
    </source>
</evidence>
<dbReference type="AlphaFoldDB" id="A0A7S1T578"/>
<evidence type="ECO:0000256" key="1">
    <source>
        <dbReference type="SAM" id="MobiDB-lite"/>
    </source>
</evidence>
<reference evidence="2" key="1">
    <citation type="submission" date="2021-01" db="EMBL/GenBank/DDBJ databases">
        <authorList>
            <person name="Corre E."/>
            <person name="Pelletier E."/>
            <person name="Niang G."/>
            <person name="Scheremetjew M."/>
            <person name="Finn R."/>
            <person name="Kale V."/>
            <person name="Holt S."/>
            <person name="Cochrane G."/>
            <person name="Meng A."/>
            <person name="Brown T."/>
            <person name="Cohen L."/>
        </authorList>
    </citation>
    <scope>NUCLEOTIDE SEQUENCE</scope>
    <source>
        <strain evidence="2">PLY429</strain>
    </source>
</reference>
<accession>A0A7S1T578</accession>
<organism evidence="2">
    <name type="scientific">Tetraselmis chuii</name>
    <dbReference type="NCBI Taxonomy" id="63592"/>
    <lineage>
        <taxon>Eukaryota</taxon>
        <taxon>Viridiplantae</taxon>
        <taxon>Chlorophyta</taxon>
        <taxon>core chlorophytes</taxon>
        <taxon>Chlorodendrophyceae</taxon>
        <taxon>Chlorodendrales</taxon>
        <taxon>Chlorodendraceae</taxon>
        <taxon>Tetraselmis</taxon>
    </lineage>
</organism>
<protein>
    <submittedName>
        <fullName evidence="2">Uncharacterized protein</fullName>
    </submittedName>
</protein>
<sequence>MAINMLFYLVVAGTYEYKEVEHEYQVPTKPRPPSEPSPQQAGPTPSESITIAGAGPRSRRAGQTKEGPYGRSITYVPSTINLPPQLR</sequence>
<proteinExistence type="predicted"/>
<feature type="compositionally biased region" description="Polar residues" evidence="1">
    <location>
        <begin position="75"/>
        <end position="87"/>
    </location>
</feature>
<gene>
    <name evidence="2" type="ORF">TCHU04912_LOCUS20631</name>
</gene>
<feature type="region of interest" description="Disordered" evidence="1">
    <location>
        <begin position="22"/>
        <end position="87"/>
    </location>
</feature>
<dbReference type="EMBL" id="HBGG01040015">
    <property type="protein sequence ID" value="CAD9222003.1"/>
    <property type="molecule type" value="Transcribed_RNA"/>
</dbReference>
<name>A0A7S1T578_9CHLO</name>